<comment type="caution">
    <text evidence="7">The sequence shown here is derived from an EMBL/GenBank/DDBJ whole genome shotgun (WGS) entry which is preliminary data.</text>
</comment>
<evidence type="ECO:0000256" key="5">
    <source>
        <dbReference type="ARBA" id="ARBA00023180"/>
    </source>
</evidence>
<dbReference type="InterPro" id="IPR036941">
    <property type="entry name" value="Rcpt_L-dom_sf"/>
</dbReference>
<name>A0A9N9D5I5_9GLOM</name>
<dbReference type="EMBL" id="CAJVPS010006239">
    <property type="protein sequence ID" value="CAG8623179.1"/>
    <property type="molecule type" value="Genomic_DNA"/>
</dbReference>
<dbReference type="GO" id="GO:0005886">
    <property type="term" value="C:plasma membrane"/>
    <property type="evidence" value="ECO:0007669"/>
    <property type="project" value="TreeGrafter"/>
</dbReference>
<keyword evidence="8" id="KW-1185">Reference proteome</keyword>
<feature type="signal peptide" evidence="6">
    <location>
        <begin position="1"/>
        <end position="30"/>
    </location>
</feature>
<gene>
    <name evidence="7" type="ORF">ALEPTO_LOCUS9053</name>
</gene>
<keyword evidence="5" id="KW-0325">Glycoprotein</keyword>
<comment type="subcellular location">
    <subcellularLocation>
        <location evidence="1">Secreted</location>
        <location evidence="1">Cell wall</location>
    </subcellularLocation>
</comment>
<keyword evidence="2" id="KW-0134">Cell wall</keyword>
<evidence type="ECO:0000256" key="6">
    <source>
        <dbReference type="SAM" id="SignalP"/>
    </source>
</evidence>
<evidence type="ECO:0000256" key="3">
    <source>
        <dbReference type="ARBA" id="ARBA00022525"/>
    </source>
</evidence>
<keyword evidence="4 6" id="KW-0732">Signal</keyword>
<keyword evidence="3" id="KW-0964">Secreted</keyword>
<evidence type="ECO:0000256" key="2">
    <source>
        <dbReference type="ARBA" id="ARBA00022512"/>
    </source>
</evidence>
<dbReference type="GO" id="GO:0009986">
    <property type="term" value="C:cell surface"/>
    <property type="evidence" value="ECO:0007669"/>
    <property type="project" value="TreeGrafter"/>
</dbReference>
<evidence type="ECO:0000256" key="1">
    <source>
        <dbReference type="ARBA" id="ARBA00004191"/>
    </source>
</evidence>
<protein>
    <submittedName>
        <fullName evidence="7">14230_t:CDS:1</fullName>
    </submittedName>
</protein>
<dbReference type="OrthoDB" id="536881at2759"/>
<sequence>MKTSEIRANTKHILFLFTFITFNFFTQTKSNNCTGDIKINTQHDLDILENCNFYSGTIDISETTLTRVIIPHIKTLHGSFNIKNNTKLVEISAFALKSTTNFISVGNLNLTTVSLPKLRITTKSFEIENAPLLKILLFPRGLLEARNFRVKRTGINEIIGLNVVAMNTLELLNNINLDRVSLPKLHSVNLIRIYKNGKSDFTFEAHNLAALGESLFQNIDTLSLPLLKRASSSLTFTENTITRLSIPNLDQILGSLTITLNPQLESISFPSLNHIGGNLMIDNNPRLWIIDQLNELKKVDNKIQLGGNFSKILFKSLKKFLGDLFIQTSTTEITCADFFYLREGGVIVINNVKCEFKVELPDDEHRHEYLIIENDHLWSPFARISNAEISQK</sequence>
<dbReference type="InterPro" id="IPR051648">
    <property type="entry name" value="CWI-Assembly_Regulator"/>
</dbReference>
<feature type="chain" id="PRO_5040234312" evidence="6">
    <location>
        <begin position="31"/>
        <end position="392"/>
    </location>
</feature>
<dbReference type="Gene3D" id="3.80.20.20">
    <property type="entry name" value="Receptor L-domain"/>
    <property type="match status" value="1"/>
</dbReference>
<reference evidence="7" key="1">
    <citation type="submission" date="2021-06" db="EMBL/GenBank/DDBJ databases">
        <authorList>
            <person name="Kallberg Y."/>
            <person name="Tangrot J."/>
            <person name="Rosling A."/>
        </authorList>
    </citation>
    <scope>NUCLEOTIDE SEQUENCE</scope>
    <source>
        <strain evidence="7">FL130A</strain>
    </source>
</reference>
<organism evidence="7 8">
    <name type="scientific">Ambispora leptoticha</name>
    <dbReference type="NCBI Taxonomy" id="144679"/>
    <lineage>
        <taxon>Eukaryota</taxon>
        <taxon>Fungi</taxon>
        <taxon>Fungi incertae sedis</taxon>
        <taxon>Mucoromycota</taxon>
        <taxon>Glomeromycotina</taxon>
        <taxon>Glomeromycetes</taxon>
        <taxon>Archaeosporales</taxon>
        <taxon>Ambisporaceae</taxon>
        <taxon>Ambispora</taxon>
    </lineage>
</organism>
<dbReference type="GO" id="GO:0009277">
    <property type="term" value="C:fungal-type cell wall"/>
    <property type="evidence" value="ECO:0007669"/>
    <property type="project" value="TreeGrafter"/>
</dbReference>
<dbReference type="AlphaFoldDB" id="A0A9N9D5I5"/>
<dbReference type="GO" id="GO:0031505">
    <property type="term" value="P:fungal-type cell wall organization"/>
    <property type="evidence" value="ECO:0007669"/>
    <property type="project" value="TreeGrafter"/>
</dbReference>
<dbReference type="Proteomes" id="UP000789508">
    <property type="component" value="Unassembled WGS sequence"/>
</dbReference>
<dbReference type="PANTHER" id="PTHR31018:SF3">
    <property type="entry name" value="RECEPTOR PROTEIN-TYROSINE KINASE"/>
    <property type="match status" value="1"/>
</dbReference>
<dbReference type="PANTHER" id="PTHR31018">
    <property type="entry name" value="SPORULATION-SPECIFIC PROTEIN-RELATED"/>
    <property type="match status" value="1"/>
</dbReference>
<evidence type="ECO:0000313" key="8">
    <source>
        <dbReference type="Proteomes" id="UP000789508"/>
    </source>
</evidence>
<evidence type="ECO:0000256" key="4">
    <source>
        <dbReference type="ARBA" id="ARBA00022729"/>
    </source>
</evidence>
<evidence type="ECO:0000313" key="7">
    <source>
        <dbReference type="EMBL" id="CAG8623179.1"/>
    </source>
</evidence>
<proteinExistence type="predicted"/>
<dbReference type="SUPFAM" id="SSF52058">
    <property type="entry name" value="L domain-like"/>
    <property type="match status" value="2"/>
</dbReference>
<accession>A0A9N9D5I5</accession>